<reference evidence="1" key="1">
    <citation type="submission" date="2018-05" db="EMBL/GenBank/DDBJ databases">
        <authorList>
            <person name="Lanie J.A."/>
            <person name="Ng W.-L."/>
            <person name="Kazmierczak K.M."/>
            <person name="Andrzejewski T.M."/>
            <person name="Davidsen T.M."/>
            <person name="Wayne K.J."/>
            <person name="Tettelin H."/>
            <person name="Glass J.I."/>
            <person name="Rusch D."/>
            <person name="Podicherti R."/>
            <person name="Tsui H.-C.T."/>
            <person name="Winkler M.E."/>
        </authorList>
    </citation>
    <scope>NUCLEOTIDE SEQUENCE</scope>
</reference>
<gene>
    <name evidence="1" type="ORF">METZ01_LOCUS337424</name>
</gene>
<sequence>IEQLFLKVGFDRLPMSSEAPDIIVVEMFFPLQTYP</sequence>
<proteinExistence type="predicted"/>
<name>A0A382QI19_9ZZZZ</name>
<dbReference type="AlphaFoldDB" id="A0A382QI19"/>
<accession>A0A382QI19</accession>
<dbReference type="EMBL" id="UINC01114335">
    <property type="protein sequence ID" value="SVC84570.1"/>
    <property type="molecule type" value="Genomic_DNA"/>
</dbReference>
<organism evidence="1">
    <name type="scientific">marine metagenome</name>
    <dbReference type="NCBI Taxonomy" id="408172"/>
    <lineage>
        <taxon>unclassified sequences</taxon>
        <taxon>metagenomes</taxon>
        <taxon>ecological metagenomes</taxon>
    </lineage>
</organism>
<protein>
    <submittedName>
        <fullName evidence="1">Uncharacterized protein</fullName>
    </submittedName>
</protein>
<evidence type="ECO:0000313" key="1">
    <source>
        <dbReference type="EMBL" id="SVC84570.1"/>
    </source>
</evidence>
<feature type="non-terminal residue" evidence="1">
    <location>
        <position position="1"/>
    </location>
</feature>